<dbReference type="GO" id="GO:0009231">
    <property type="term" value="P:riboflavin biosynthetic process"/>
    <property type="evidence" value="ECO:0007669"/>
    <property type="project" value="UniProtKB-KW"/>
</dbReference>
<evidence type="ECO:0000256" key="1">
    <source>
        <dbReference type="ARBA" id="ARBA00003555"/>
    </source>
</evidence>
<proteinExistence type="inferred from homology"/>
<dbReference type="PANTHER" id="PTHR38011:SF7">
    <property type="entry name" value="2,5-DIAMINO-6-RIBOSYLAMINO-4(3H)-PYRIMIDINONE 5'-PHOSPHATE REDUCTASE"/>
    <property type="match status" value="1"/>
</dbReference>
<dbReference type="InterPro" id="IPR035999">
    <property type="entry name" value="Sec7_dom_sf"/>
</dbReference>
<protein>
    <recommendedName>
        <fullName evidence="5">2,5-diamino-6-ribosylamino-4(3H)-pyrimidinone 5'-phosphate reductase</fullName>
        <ecNumber evidence="4">1.1.1.302</ecNumber>
    </recommendedName>
    <alternativeName>
        <fullName evidence="10">2,5-diamino-6-(5-phospho-D-ribosylamino)pyrimidin-4(3H)-one reductase</fullName>
    </alternativeName>
    <alternativeName>
        <fullName evidence="9">2,5-diamino-6-ribitylamino-4(3H)-pyrimidinone 5'-phosphate synthase</fullName>
    </alternativeName>
</protein>
<evidence type="ECO:0000259" key="14">
    <source>
        <dbReference type="PROSITE" id="PS50190"/>
    </source>
</evidence>
<dbReference type="InterPro" id="IPR002734">
    <property type="entry name" value="RibDG_C"/>
</dbReference>
<sequence length="1205" mass="127901">MQDHYPPPASSSFFHHAAINNINASSPGAGSANGSANGSSPVPNPAGGLSRANSLARTRAVATLKRAVSARELKREASQNRHDHSTSPIPPPNLDISNRSEQQHHGNPPRPHDPRSETATGPELRNGAESEAAAGTATDGGASAIAAYSGAFAANLPAPIPQAPSSDVAAAVSVLAAAAAARNGLAIGGSAATSGGPSAFAPTLAYPEKGLVPSSMPATPPVARTPPHLAMPGPSMTSQVARTYAMAKLLGAAGLQREAVEEPMVTPDPISRPTPEPTIPSSGLQAEADEPVFVPDPISPSTPERTSLPSGSQIQTSEQIVTPDQRISPVSERRIQTSERVVTPDERISPTSELGMQAYESPLTPDRSSPAPALRMEANEPMVNPDPAPLSPASFPPYATSEQDSVHLADPDESVNVMTSVTSLDSPGLLLSATVNQIISPSEFEEKFLLLFKDTLVLAKPLAPPEGLEGAPRLRAEALMEKPGLDWSFSVERIIHLHRVGLIVHRDRLPVSKPHALMPSFVRHFSSNAEGAIEQLISLTGLGRDAKTIAKLLYQTPDLDPQQLCEYICSARRKDVLDAYIGLHAVTGVSIESGLRSFLLGIRFPAEQQAFKTLLISFSKHWVSSNRSLIKPAFSAGLAANLVFYIMALNDALHTTESSSRQMFSGPRPNYNEEDFLLEFRKLDAFAVLSDRTLGRIFSSVRAEPIQQALPAREGPRLSVRVAKGLPTKLSPHVSSGPITVVIDRADADFAVRVYGKDFVFEPPVLSFAKSNSCSFTITPRSLDARTITFVKIGRRAPHYVAVPSSESAAEVALPKSFNVTIEPRELRHTFSLTIAKGDSVKHKITLSAEDGHRKRVITNALKERIDICISKKRERSREQAAVQAAATAAASSSNPDGRSGREGPSPIPPLNPSGAEKFSFCEPAAGSFLRRVYNNCTPFVVGSASSSLAPSPLIGGESSGSGTGGGSAEVLKPYVTLTFAQSLDAKIAGVGGKQLILSGEESMLMTHSLRTLHDGILVGAGTAVNDNPQLNARLLPDIPPVERLPRPIVLDTHLRTPPNCKLLLNYQKGTGRQPLLVCARTASGIRAAELEQAGAELVVANCEFDDLLSWRSVLAALARKGITRLMVEGGATVISGLLASQFVDTLIVTVAPKLIGPQGISHNATLPLAGPSATGERGASEDFDLVTSRQFGRDVVFAWRRKER</sequence>
<comment type="catalytic activity">
    <reaction evidence="11">
        <text>2,5-diamino-6-(1-D-ribitylamino)pyrimidin-4(3H)-one 5'-phosphate + NAD(+) = 2,5-diamino-6-(1-D-ribosylamino)pyrimidin-4(3H)-one 5'-phosphate + NADH + H(+)</text>
        <dbReference type="Rhea" id="RHEA:27274"/>
        <dbReference type="ChEBI" id="CHEBI:15378"/>
        <dbReference type="ChEBI" id="CHEBI:57540"/>
        <dbReference type="ChEBI" id="CHEBI:57945"/>
        <dbReference type="ChEBI" id="CHEBI:58890"/>
        <dbReference type="ChEBI" id="CHEBI:59545"/>
        <dbReference type="EC" id="1.1.1.302"/>
    </reaction>
</comment>
<keyword evidence="6" id="KW-0686">Riboflavin biosynthesis</keyword>
<feature type="region of interest" description="Disordered" evidence="13">
    <location>
        <begin position="22"/>
        <end position="137"/>
    </location>
</feature>
<evidence type="ECO:0000313" key="15">
    <source>
        <dbReference type="EMBL" id="CAD6961163.1"/>
    </source>
</evidence>
<dbReference type="InterPro" id="IPR050765">
    <property type="entry name" value="Riboflavin_Biosynth_HTPR"/>
</dbReference>
<evidence type="ECO:0000256" key="12">
    <source>
        <dbReference type="ARBA" id="ARBA00049020"/>
    </source>
</evidence>
<name>A0A177U6Y6_9BASI</name>
<accession>A0A177U6Y6</accession>
<reference evidence="15" key="3">
    <citation type="submission" date="2020-10" db="EMBL/GenBank/DDBJ databases">
        <authorList>
            <person name="Sedaghatjoo S."/>
        </authorList>
    </citation>
    <scope>NUCLEOTIDE SEQUENCE</scope>
    <source>
        <strain evidence="15">AZH3</strain>
    </source>
</reference>
<dbReference type="Gene3D" id="3.40.430.10">
    <property type="entry name" value="Dihydrofolate Reductase, subunit A"/>
    <property type="match status" value="1"/>
</dbReference>
<evidence type="ECO:0000256" key="9">
    <source>
        <dbReference type="ARBA" id="ARBA00030073"/>
    </source>
</evidence>
<comment type="caution">
    <text evidence="16">The sequence shown here is derived from an EMBL/GenBank/DDBJ whole genome shotgun (WGS) entry which is preliminary data.</text>
</comment>
<dbReference type="EMBL" id="LWDD02000830">
    <property type="protein sequence ID" value="KAE8256529.1"/>
    <property type="molecule type" value="Genomic_DNA"/>
</dbReference>
<feature type="region of interest" description="Disordered" evidence="13">
    <location>
        <begin position="880"/>
        <end position="915"/>
    </location>
</feature>
<dbReference type="Proteomes" id="UP000077671">
    <property type="component" value="Unassembled WGS sequence"/>
</dbReference>
<dbReference type="Pfam" id="PF01369">
    <property type="entry name" value="Sec7"/>
    <property type="match status" value="1"/>
</dbReference>
<evidence type="ECO:0000256" key="7">
    <source>
        <dbReference type="ARBA" id="ARBA00022857"/>
    </source>
</evidence>
<reference evidence="16" key="2">
    <citation type="journal article" date="2019" name="IMA Fungus">
        <title>Genome sequencing and comparison of five Tilletia species to identify candidate genes for the detection of regulated species infecting wheat.</title>
        <authorList>
            <person name="Nguyen H.D.T."/>
            <person name="Sultana T."/>
            <person name="Kesanakurti P."/>
            <person name="Hambleton S."/>
        </authorList>
    </citation>
    <scope>NUCLEOTIDE SEQUENCE</scope>
    <source>
        <strain evidence="16">DAOMC 238032</strain>
    </source>
</reference>
<keyword evidence="8" id="KW-0560">Oxidoreductase</keyword>
<feature type="compositionally biased region" description="Polar residues" evidence="13">
    <location>
        <begin position="299"/>
        <end position="322"/>
    </location>
</feature>
<evidence type="ECO:0000256" key="4">
    <source>
        <dbReference type="ARBA" id="ARBA00012851"/>
    </source>
</evidence>
<evidence type="ECO:0000256" key="11">
    <source>
        <dbReference type="ARBA" id="ARBA00047550"/>
    </source>
</evidence>
<feature type="region of interest" description="Disordered" evidence="13">
    <location>
        <begin position="263"/>
        <end position="372"/>
    </location>
</feature>
<keyword evidence="7" id="KW-0521">NADP</keyword>
<feature type="compositionally biased region" description="Low complexity" evidence="13">
    <location>
        <begin position="22"/>
        <end position="40"/>
    </location>
</feature>
<dbReference type="PROSITE" id="PS50190">
    <property type="entry name" value="SEC7"/>
    <property type="match status" value="1"/>
</dbReference>
<dbReference type="GO" id="GO:0005085">
    <property type="term" value="F:guanyl-nucleotide exchange factor activity"/>
    <property type="evidence" value="ECO:0007669"/>
    <property type="project" value="InterPro"/>
</dbReference>
<evidence type="ECO:0000313" key="16">
    <source>
        <dbReference type="EMBL" id="KAE8256529.1"/>
    </source>
</evidence>
<dbReference type="AlphaFoldDB" id="A0A177U6Y6"/>
<dbReference type="SUPFAM" id="SSF53597">
    <property type="entry name" value="Dihydrofolate reductase-like"/>
    <property type="match status" value="1"/>
</dbReference>
<organism evidence="16 17">
    <name type="scientific">Tilletia caries</name>
    <name type="common">wheat bunt fungus</name>
    <dbReference type="NCBI Taxonomy" id="13290"/>
    <lineage>
        <taxon>Eukaryota</taxon>
        <taxon>Fungi</taxon>
        <taxon>Dikarya</taxon>
        <taxon>Basidiomycota</taxon>
        <taxon>Ustilaginomycotina</taxon>
        <taxon>Exobasidiomycetes</taxon>
        <taxon>Tilletiales</taxon>
        <taxon>Tilletiaceae</taxon>
        <taxon>Tilletia</taxon>
    </lineage>
</organism>
<dbReference type="InterPro" id="IPR023394">
    <property type="entry name" value="Sec7_C_sf"/>
</dbReference>
<comment type="pathway">
    <text evidence="2">Cofactor biosynthesis; riboflavin biosynthesis.</text>
</comment>
<evidence type="ECO:0000256" key="10">
    <source>
        <dbReference type="ARBA" id="ARBA00031630"/>
    </source>
</evidence>
<feature type="compositionally biased region" description="Low complexity" evidence="13">
    <location>
        <begin position="127"/>
        <end position="137"/>
    </location>
</feature>
<dbReference type="Pfam" id="PF01872">
    <property type="entry name" value="RibD_C"/>
    <property type="match status" value="1"/>
</dbReference>
<dbReference type="InterPro" id="IPR000904">
    <property type="entry name" value="Sec7_dom"/>
</dbReference>
<evidence type="ECO:0000313" key="17">
    <source>
        <dbReference type="Proteomes" id="UP000077671"/>
    </source>
</evidence>
<keyword evidence="18" id="KW-1185">Reference proteome</keyword>
<evidence type="ECO:0000256" key="5">
    <source>
        <dbReference type="ARBA" id="ARBA00015035"/>
    </source>
</evidence>
<dbReference type="GO" id="GO:0032012">
    <property type="term" value="P:regulation of ARF protein signal transduction"/>
    <property type="evidence" value="ECO:0007669"/>
    <property type="project" value="InterPro"/>
</dbReference>
<dbReference type="Gene3D" id="1.10.1000.11">
    <property type="entry name" value="Arf Nucleotide-binding Site Opener,domain 2"/>
    <property type="match status" value="1"/>
</dbReference>
<comment type="function">
    <text evidence="1">Catalyzes an early step in riboflavin biosynthesis, the NADPH-dependent reduction of the ribose side chain of 2,5-diamino-6-ribosylamino-4(3H)-pyrimidinone 5'-phosphate, yielding 2,5-diamino-6-ribitylamino-4(3H)-pyrimidinone 5'-phosphate.</text>
</comment>
<dbReference type="Proteomes" id="UP000836402">
    <property type="component" value="Unassembled WGS sequence"/>
</dbReference>
<evidence type="ECO:0000256" key="2">
    <source>
        <dbReference type="ARBA" id="ARBA00005104"/>
    </source>
</evidence>
<gene>
    <name evidence="16" type="ORF">A4X03_0g5317</name>
    <name evidence="15" type="ORF">JKIAZH3_G6139</name>
</gene>
<comment type="similarity">
    <text evidence="3">Belongs to the HTP reductase family.</text>
</comment>
<feature type="compositionally biased region" description="Basic and acidic residues" evidence="13">
    <location>
        <begin position="331"/>
        <end position="348"/>
    </location>
</feature>
<evidence type="ECO:0000256" key="8">
    <source>
        <dbReference type="ARBA" id="ARBA00023002"/>
    </source>
</evidence>
<evidence type="ECO:0000256" key="3">
    <source>
        <dbReference type="ARBA" id="ARBA00009723"/>
    </source>
</evidence>
<comment type="catalytic activity">
    <reaction evidence="12">
        <text>2,5-diamino-6-(1-D-ribitylamino)pyrimidin-4(3H)-one 5'-phosphate + NADP(+) = 2,5-diamino-6-(1-D-ribosylamino)pyrimidin-4(3H)-one 5'-phosphate + NADPH + H(+)</text>
        <dbReference type="Rhea" id="RHEA:27278"/>
        <dbReference type="ChEBI" id="CHEBI:15378"/>
        <dbReference type="ChEBI" id="CHEBI:57783"/>
        <dbReference type="ChEBI" id="CHEBI:58349"/>
        <dbReference type="ChEBI" id="CHEBI:58890"/>
        <dbReference type="ChEBI" id="CHEBI:59545"/>
        <dbReference type="EC" id="1.1.1.302"/>
    </reaction>
</comment>
<evidence type="ECO:0000256" key="6">
    <source>
        <dbReference type="ARBA" id="ARBA00022619"/>
    </source>
</evidence>
<feature type="domain" description="SEC7" evidence="14">
    <location>
        <begin position="523"/>
        <end position="704"/>
    </location>
</feature>
<dbReference type="SMART" id="SM00222">
    <property type="entry name" value="Sec7"/>
    <property type="match status" value="1"/>
</dbReference>
<feature type="compositionally biased region" description="Low complexity" evidence="13">
    <location>
        <begin position="881"/>
        <end position="894"/>
    </location>
</feature>
<dbReference type="EC" id="1.1.1.302" evidence="4"/>
<dbReference type="EMBL" id="CAJHJG010006948">
    <property type="protein sequence ID" value="CAD6961163.1"/>
    <property type="molecule type" value="Genomic_DNA"/>
</dbReference>
<feature type="compositionally biased region" description="Basic and acidic residues" evidence="13">
    <location>
        <begin position="69"/>
        <end position="85"/>
    </location>
</feature>
<reference evidence="16" key="1">
    <citation type="submission" date="2016-04" db="EMBL/GenBank/DDBJ databases">
        <authorList>
            <person name="Nguyen H.D."/>
            <person name="Kesanakurti P."/>
            <person name="Cullis J."/>
            <person name="Levesque C.A."/>
            <person name="Hambleton S."/>
        </authorList>
    </citation>
    <scope>NUCLEOTIDE SEQUENCE</scope>
    <source>
        <strain evidence="16">DAOMC 238032</strain>
    </source>
</reference>
<evidence type="ECO:0000313" key="18">
    <source>
        <dbReference type="Proteomes" id="UP000836402"/>
    </source>
</evidence>
<dbReference type="SUPFAM" id="SSF48425">
    <property type="entry name" value="Sec7 domain"/>
    <property type="match status" value="1"/>
</dbReference>
<dbReference type="GO" id="GO:0008703">
    <property type="term" value="F:5-amino-6-(5-phosphoribosylamino)uracil reductase activity"/>
    <property type="evidence" value="ECO:0007669"/>
    <property type="project" value="InterPro"/>
</dbReference>
<dbReference type="Gene3D" id="1.10.220.20">
    <property type="match status" value="1"/>
</dbReference>
<dbReference type="PANTHER" id="PTHR38011">
    <property type="entry name" value="DIHYDROFOLATE REDUCTASE FAMILY PROTEIN (AFU_ORTHOLOGUE AFUA_8G06820)"/>
    <property type="match status" value="1"/>
</dbReference>
<dbReference type="InterPro" id="IPR024072">
    <property type="entry name" value="DHFR-like_dom_sf"/>
</dbReference>
<evidence type="ECO:0000256" key="13">
    <source>
        <dbReference type="SAM" id="MobiDB-lite"/>
    </source>
</evidence>